<dbReference type="RefSeq" id="WP_159409666.1">
    <property type="nucleotide sequence ID" value="NZ_CP026115.2"/>
</dbReference>
<evidence type="ECO:0000313" key="3">
    <source>
        <dbReference type="EMBL" id="QHG64262.1"/>
    </source>
</evidence>
<dbReference type="AlphaFoldDB" id="A0A6I6XXW9"/>
<dbReference type="Pfam" id="PF08887">
    <property type="entry name" value="GAD-like"/>
    <property type="match status" value="1"/>
</dbReference>
<dbReference type="InterPro" id="IPR014983">
    <property type="entry name" value="GAD-rel"/>
</dbReference>
<accession>A0A6I6XXW9</accession>
<evidence type="ECO:0000259" key="1">
    <source>
        <dbReference type="Pfam" id="PF08887"/>
    </source>
</evidence>
<sequence>MDKIFARFIENFGHPIDRREVPSSTIEKYRGKLPAKLLEYWSEHGWGGYGEGIFWLVNPHEYEAVVSSWIAGTKFSSHDTYHLIARSAFGDLYLWGERTGFSLEITGVSARYAFYKNEFTKDQLEAELQGFFLSRKLDSNDFNDLFEPASAKFGKLKNDEMYGFFPALMLGGSDRLEHLKKVSAVEHLVFLAQLTDLKPYAFSSQPD</sequence>
<feature type="domain" description="GAD-related" evidence="1">
    <location>
        <begin position="3"/>
        <end position="106"/>
    </location>
</feature>
<evidence type="ECO:0000259" key="2">
    <source>
        <dbReference type="Pfam" id="PF08906"/>
    </source>
</evidence>
<organism evidence="3 4">
    <name type="scientific">Pseudomonas putida</name>
    <name type="common">Arthrobacter siderocapsulatus</name>
    <dbReference type="NCBI Taxonomy" id="303"/>
    <lineage>
        <taxon>Bacteria</taxon>
        <taxon>Pseudomonadati</taxon>
        <taxon>Pseudomonadota</taxon>
        <taxon>Gammaproteobacteria</taxon>
        <taxon>Pseudomonadales</taxon>
        <taxon>Pseudomonadaceae</taxon>
        <taxon>Pseudomonas</taxon>
    </lineage>
</organism>
<dbReference type="EMBL" id="CP026115">
    <property type="protein sequence ID" value="QHG64262.1"/>
    <property type="molecule type" value="Genomic_DNA"/>
</dbReference>
<name>A0A6I6XXW9_PSEPU</name>
<gene>
    <name evidence="3" type="ORF">C2H86_07475</name>
</gene>
<reference evidence="3 4" key="1">
    <citation type="submission" date="2020-02" db="EMBL/GenBank/DDBJ databases">
        <title>Pseudomonas Putida W5 Complete Genome Assembly.</title>
        <authorList>
            <person name="Yuan Z.-C."/>
            <person name="Shaw G.A."/>
            <person name="Cusano A.D."/>
            <person name="Caddey B.J."/>
            <person name="Weselowski B.J."/>
        </authorList>
    </citation>
    <scope>NUCLEOTIDE SEQUENCE [LARGE SCALE GENOMIC DNA]</scope>
    <source>
        <strain evidence="3 4">W5</strain>
    </source>
</reference>
<feature type="domain" description="T6SS immunity protein Tdi1 C-terminal" evidence="2">
    <location>
        <begin position="127"/>
        <end position="195"/>
    </location>
</feature>
<dbReference type="InterPro" id="IPR015002">
    <property type="entry name" value="T6SS_Tdi1_C"/>
</dbReference>
<protein>
    <submittedName>
        <fullName evidence="3">DUF1851 domain-containing protein</fullName>
    </submittedName>
</protein>
<dbReference type="Pfam" id="PF08906">
    <property type="entry name" value="T6SS_Tdi1_C"/>
    <property type="match status" value="1"/>
</dbReference>
<dbReference type="Proteomes" id="UP000464480">
    <property type="component" value="Chromosome"/>
</dbReference>
<evidence type="ECO:0000313" key="4">
    <source>
        <dbReference type="Proteomes" id="UP000464480"/>
    </source>
</evidence>
<proteinExistence type="predicted"/>